<evidence type="ECO:0000256" key="16">
    <source>
        <dbReference type="RuleBase" id="RU362033"/>
    </source>
</evidence>
<dbReference type="SUPFAM" id="SSF56784">
    <property type="entry name" value="HAD-like"/>
    <property type="match status" value="1"/>
</dbReference>
<feature type="binding site" evidence="14">
    <location>
        <position position="786"/>
    </location>
    <ligand>
        <name>ATP</name>
        <dbReference type="ChEBI" id="CHEBI:30616"/>
    </ligand>
</feature>
<feature type="binding site" evidence="14">
    <location>
        <position position="444"/>
    </location>
    <ligand>
        <name>ATP</name>
        <dbReference type="ChEBI" id="CHEBI:30616"/>
    </ligand>
</feature>
<feature type="binding site" evidence="14">
    <location>
        <position position="816"/>
    </location>
    <ligand>
        <name>ATP</name>
        <dbReference type="ChEBI" id="CHEBI:30616"/>
    </ligand>
</feature>
<evidence type="ECO:0000256" key="3">
    <source>
        <dbReference type="ARBA" id="ARBA00008109"/>
    </source>
</evidence>
<comment type="similarity">
    <text evidence="3 16">Belongs to the cation transport ATPase (P-type) (TC 3.A.3) family. Type IV subfamily.</text>
</comment>
<feature type="transmembrane region" description="Helical" evidence="16">
    <location>
        <begin position="326"/>
        <end position="348"/>
    </location>
</feature>
<name>A0A553PD47_TIGCA</name>
<evidence type="ECO:0000256" key="11">
    <source>
        <dbReference type="ARBA" id="ARBA00023136"/>
    </source>
</evidence>
<evidence type="ECO:0000256" key="14">
    <source>
        <dbReference type="PIRSR" id="PIRSR606539-2"/>
    </source>
</evidence>
<feature type="binding site" evidence="14">
    <location>
        <position position="617"/>
    </location>
    <ligand>
        <name>ATP</name>
        <dbReference type="ChEBI" id="CHEBI:30616"/>
    </ligand>
</feature>
<evidence type="ECO:0000256" key="4">
    <source>
        <dbReference type="ARBA" id="ARBA00022692"/>
    </source>
</evidence>
<feature type="active site" description="4-aspartylphosphate intermediate" evidence="13">
    <location>
        <position position="443"/>
    </location>
</feature>
<feature type="binding site" evidence="15">
    <location>
        <position position="445"/>
    </location>
    <ligand>
        <name>Mg(2+)</name>
        <dbReference type="ChEBI" id="CHEBI:18420"/>
    </ligand>
</feature>
<dbReference type="GO" id="GO:0005524">
    <property type="term" value="F:ATP binding"/>
    <property type="evidence" value="ECO:0007669"/>
    <property type="project" value="UniProtKB-UniRule"/>
</dbReference>
<comment type="cofactor">
    <cofactor evidence="15">
        <name>Mg(2+)</name>
        <dbReference type="ChEBI" id="CHEBI:18420"/>
    </cofactor>
</comment>
<dbReference type="InterPro" id="IPR023298">
    <property type="entry name" value="ATPase_P-typ_TM_dom_sf"/>
</dbReference>
<feature type="binding site" evidence="14">
    <location>
        <position position="445"/>
    </location>
    <ligand>
        <name>ATP</name>
        <dbReference type="ChEBI" id="CHEBI:30616"/>
    </ligand>
</feature>
<feature type="binding site" evidence="14">
    <location>
        <position position="698"/>
    </location>
    <ligand>
        <name>ATP</name>
        <dbReference type="ChEBI" id="CHEBI:30616"/>
    </ligand>
</feature>
<dbReference type="Pfam" id="PF16209">
    <property type="entry name" value="PhoLip_ATPase_N"/>
    <property type="match status" value="1"/>
</dbReference>
<dbReference type="InterPro" id="IPR032630">
    <property type="entry name" value="P_typ_ATPase_c"/>
</dbReference>
<feature type="binding site" evidence="15">
    <location>
        <position position="443"/>
    </location>
    <ligand>
        <name>Mg(2+)</name>
        <dbReference type="ChEBI" id="CHEBI:18420"/>
    </ligand>
</feature>
<keyword evidence="6 14" id="KW-0547">Nucleotide-binding</keyword>
<feature type="binding site" evidence="14">
    <location>
        <position position="699"/>
    </location>
    <ligand>
        <name>ATP</name>
        <dbReference type="ChEBI" id="CHEBI:30616"/>
    </ligand>
</feature>
<feature type="binding site" evidence="14">
    <location>
        <position position="512"/>
    </location>
    <ligand>
        <name>ATP</name>
        <dbReference type="ChEBI" id="CHEBI:30616"/>
    </ligand>
</feature>
<feature type="binding site" evidence="14">
    <location>
        <position position="792"/>
    </location>
    <ligand>
        <name>ATP</name>
        <dbReference type="ChEBI" id="CHEBI:30616"/>
    </ligand>
</feature>
<feature type="binding site" evidence="14">
    <location>
        <position position="443"/>
    </location>
    <ligand>
        <name>ATP</name>
        <dbReference type="ChEBI" id="CHEBI:30616"/>
    </ligand>
</feature>
<dbReference type="InterPro" id="IPR032631">
    <property type="entry name" value="P-type_ATPase_N"/>
</dbReference>
<dbReference type="AlphaFoldDB" id="A0A553PD47"/>
<evidence type="ECO:0000256" key="6">
    <source>
        <dbReference type="ARBA" id="ARBA00022741"/>
    </source>
</evidence>
<dbReference type="PANTHER" id="PTHR24092:SF175">
    <property type="entry name" value="PHOSPHOLIPID-TRANSPORTING ATPASE"/>
    <property type="match status" value="1"/>
</dbReference>
<dbReference type="InterPro" id="IPR044492">
    <property type="entry name" value="P_typ_ATPase_HD_dom"/>
</dbReference>
<dbReference type="SFLD" id="SFLDF00027">
    <property type="entry name" value="p-type_atpase"/>
    <property type="match status" value="1"/>
</dbReference>
<dbReference type="NCBIfam" id="TIGR01652">
    <property type="entry name" value="ATPase-Plipid"/>
    <property type="match status" value="1"/>
</dbReference>
<dbReference type="PRINTS" id="PR00119">
    <property type="entry name" value="CATATPASE"/>
</dbReference>
<dbReference type="EC" id="7.6.2.1" evidence="16"/>
<feature type="binding site" evidence="14">
    <location>
        <position position="586"/>
    </location>
    <ligand>
        <name>ATP</name>
        <dbReference type="ChEBI" id="CHEBI:30616"/>
    </ligand>
</feature>
<dbReference type="PROSITE" id="PS00154">
    <property type="entry name" value="ATPASE_E1_E2"/>
    <property type="match status" value="1"/>
</dbReference>
<dbReference type="GO" id="GO:0140326">
    <property type="term" value="F:ATPase-coupled intramembrane lipid transporter activity"/>
    <property type="evidence" value="ECO:0007669"/>
    <property type="project" value="UniProtKB-EC"/>
</dbReference>
<feature type="transmembrane region" description="Helical" evidence="16">
    <location>
        <begin position="1071"/>
        <end position="1098"/>
    </location>
</feature>
<feature type="binding site" evidence="14">
    <location>
        <position position="563"/>
    </location>
    <ligand>
        <name>ATP</name>
        <dbReference type="ChEBI" id="CHEBI:30616"/>
    </ligand>
</feature>
<evidence type="ECO:0000259" key="19">
    <source>
        <dbReference type="Pfam" id="PF16212"/>
    </source>
</evidence>
<dbReference type="PANTHER" id="PTHR24092">
    <property type="entry name" value="PROBABLE PHOSPHOLIPID-TRANSPORTING ATPASE"/>
    <property type="match status" value="1"/>
</dbReference>
<evidence type="ECO:0000256" key="2">
    <source>
        <dbReference type="ARBA" id="ARBA00004308"/>
    </source>
</evidence>
<feature type="domain" description="P-type ATPase N-terminal" evidence="18">
    <location>
        <begin position="37"/>
        <end position="95"/>
    </location>
</feature>
<dbReference type="EMBL" id="VCGU01000005">
    <property type="protein sequence ID" value="TRY75598.1"/>
    <property type="molecule type" value="Genomic_DNA"/>
</dbReference>
<reference evidence="20 21" key="1">
    <citation type="journal article" date="2018" name="Nat. Ecol. Evol.">
        <title>Genomic signatures of mitonuclear coevolution across populations of Tigriopus californicus.</title>
        <authorList>
            <person name="Barreto F.S."/>
            <person name="Watson E.T."/>
            <person name="Lima T.G."/>
            <person name="Willett C.S."/>
            <person name="Edmands S."/>
            <person name="Li W."/>
            <person name="Burton R.S."/>
        </authorList>
    </citation>
    <scope>NUCLEOTIDE SEQUENCE [LARGE SCALE GENOMIC DNA]</scope>
    <source>
        <strain evidence="20 21">San Diego</strain>
    </source>
</reference>
<evidence type="ECO:0000313" key="21">
    <source>
        <dbReference type="Proteomes" id="UP000318571"/>
    </source>
</evidence>
<evidence type="ECO:0000256" key="12">
    <source>
        <dbReference type="ARBA" id="ARBA00034036"/>
    </source>
</evidence>
<protein>
    <recommendedName>
        <fullName evidence="16">Phospholipid-transporting ATPase</fullName>
        <ecNumber evidence="16">7.6.2.1</ecNumber>
    </recommendedName>
</protein>
<evidence type="ECO:0000259" key="17">
    <source>
        <dbReference type="Pfam" id="PF00122"/>
    </source>
</evidence>
<dbReference type="GO" id="GO:0016887">
    <property type="term" value="F:ATP hydrolysis activity"/>
    <property type="evidence" value="ECO:0007669"/>
    <property type="project" value="InterPro"/>
</dbReference>
<evidence type="ECO:0000256" key="1">
    <source>
        <dbReference type="ARBA" id="ARBA00004141"/>
    </source>
</evidence>
<feature type="binding site" evidence="14">
    <location>
        <position position="697"/>
    </location>
    <ligand>
        <name>ATP</name>
        <dbReference type="ChEBI" id="CHEBI:30616"/>
    </ligand>
</feature>
<proteinExistence type="inferred from homology"/>
<dbReference type="InterPro" id="IPR006539">
    <property type="entry name" value="P-type_ATPase_IV"/>
</dbReference>
<dbReference type="GO" id="GO:0005886">
    <property type="term" value="C:plasma membrane"/>
    <property type="evidence" value="ECO:0007669"/>
    <property type="project" value="TreeGrafter"/>
</dbReference>
<dbReference type="NCBIfam" id="TIGR01494">
    <property type="entry name" value="ATPase_P-type"/>
    <property type="match status" value="2"/>
</dbReference>
<sequence length="1127" mass="126826">MGLWKSLRRGSRKGHIPSRRFLVNYDHVLGAEIAEAKNIQIKFQRNGIKTAKYSIFNFLPRNLFEQFRRIANFYFLIVGVVQLGIDSPVSPFTSIAPLVFVVAVTMLKQGYEDYLRHKADSVINNRKVTRIKAGQLETIKSKEIQVGDLLRLEDNEDFPCDLVLLSSSNAQGKCYVMTANLDGETNLKTKKPAHITNQLFVNERLNDQSLLIDCDHPCVQLESFHGNLYVHEQKRGSSSESTVETLSMGSTIPDQFDGNTIPIPLKPIESSCVLTFENLLLRGSTLKNTDSIVGVATFTGEDTKMSLNGKMTSNKFSTVEKKMNRYLIFFLLLLVGEVVLAVVLKYTVAMDNPNVEVVPWYLGGHPIHTSVKQLAQDILSFLVLFNYIIPISLYVTMEMQRFFGSLFFVWDLNFYDEDQQQGAICNSSDLNEDLGQVDILFSDKTGTLTENIMTFHSCSIGGIVRQFKSRLHWDVTGNSQTRTFFEALSLCHTVEITHHHGIYSYNASSPDEKALVEACKELGITFTEEAFDATTNETILNMMWSSHESDEIRKYKRLHVLEFDSDRKRMSVIVRKPEGTIWVLCKGADSSLLSICTSGPFEETAEQVNDFAMEGLRTLLVGVRELSEQDLEAFATALRSSQKAVKDLEQLKSEAFNLVESDLTLLGAVAIEDQLQPDVKTTLTALRKAGIRIWVLTGDKKETAVNISYSSGHFFPNCEIIDVSGQDEATLANALEAGMTKRKADLSGSFCLLVDGATLHHILPDMTFVAQFRDLAKLCTAVLCCRMSPLQKADVVKMMKQDDSCPVTAAVGDGANDVSMLQEAHVGLGITGREGRAATRASDFALTRFRHLERVFLVHGYWYYHRVCILVQYSFYKNVVAFTPQLFMAFFNSYSTESLYDSLSLTVYNIIYTSVPIFVFSLLEQHKSELDLLQHPDTYHAFSGNRLLRLDQGAKWFGESLLQSIVCFFFIYGVWTVGLEDGHYHGLGRASFGQTVYQTSVFLVSLRMLMESKFWNGYFIGTLLLSVLVYFLVTVMTQLMVYPSFISGLFLDQPITNPPSAMPLNWDYYKVIVHIGSALNVWLTLLILCAITLVPILVKGAFGKREFFRNLDLGTRTAFDNKGFEMS</sequence>
<feature type="binding site" evidence="15">
    <location>
        <position position="813"/>
    </location>
    <ligand>
        <name>Mg(2+)</name>
        <dbReference type="ChEBI" id="CHEBI:18420"/>
    </ligand>
</feature>
<dbReference type="GO" id="GO:0045332">
    <property type="term" value="P:phospholipid translocation"/>
    <property type="evidence" value="ECO:0007669"/>
    <property type="project" value="TreeGrafter"/>
</dbReference>
<dbReference type="OMA" id="QMYGNDK"/>
<gene>
    <name evidence="20" type="ORF">TCAL_01615</name>
</gene>
<keyword evidence="9 16" id="KW-1278">Translocase</keyword>
<evidence type="ECO:0000256" key="8">
    <source>
        <dbReference type="ARBA" id="ARBA00022842"/>
    </source>
</evidence>
<feature type="domain" description="P-type ATPase C-terminal" evidence="19">
    <location>
        <begin position="840"/>
        <end position="1099"/>
    </location>
</feature>
<dbReference type="Gene3D" id="3.40.1110.10">
    <property type="entry name" value="Calcium-transporting ATPase, cytoplasmic domain N"/>
    <property type="match status" value="1"/>
</dbReference>
<dbReference type="FunFam" id="3.40.50.1000:FF:000014">
    <property type="entry name" value="Phospholipid-transporting ATPase"/>
    <property type="match status" value="1"/>
</dbReference>
<dbReference type="InterPro" id="IPR008250">
    <property type="entry name" value="ATPase_P-typ_transduc_dom_A_sf"/>
</dbReference>
<dbReference type="Gene3D" id="2.70.150.10">
    <property type="entry name" value="Calcium-transporting ATPase, cytoplasmic transduction domain A"/>
    <property type="match status" value="1"/>
</dbReference>
<keyword evidence="11 16" id="KW-0472">Membrane</keyword>
<feature type="transmembrane region" description="Helical" evidence="16">
    <location>
        <begin position="378"/>
        <end position="397"/>
    </location>
</feature>
<evidence type="ECO:0000313" key="20">
    <source>
        <dbReference type="EMBL" id="TRY75598.1"/>
    </source>
</evidence>
<feature type="transmembrane region" description="Helical" evidence="16">
    <location>
        <begin position="956"/>
        <end position="975"/>
    </location>
</feature>
<dbReference type="STRING" id="6832.A0A553PD47"/>
<feature type="domain" description="P-type ATPase A" evidence="17">
    <location>
        <begin position="125"/>
        <end position="199"/>
    </location>
</feature>
<feature type="transmembrane region" description="Helical" evidence="16">
    <location>
        <begin position="1018"/>
        <end position="1051"/>
    </location>
</feature>
<dbReference type="Gene3D" id="3.40.50.1000">
    <property type="entry name" value="HAD superfamily/HAD-like"/>
    <property type="match status" value="1"/>
</dbReference>
<evidence type="ECO:0000256" key="15">
    <source>
        <dbReference type="PIRSR" id="PIRSR606539-3"/>
    </source>
</evidence>
<evidence type="ECO:0000256" key="5">
    <source>
        <dbReference type="ARBA" id="ARBA00022723"/>
    </source>
</evidence>
<feature type="binding site" evidence="14">
    <location>
        <position position="817"/>
    </location>
    <ligand>
        <name>ATP</name>
        <dbReference type="ChEBI" id="CHEBI:30616"/>
    </ligand>
</feature>
<dbReference type="SUPFAM" id="SSF81665">
    <property type="entry name" value="Calcium ATPase, transmembrane domain M"/>
    <property type="match status" value="1"/>
</dbReference>
<evidence type="ECO:0000256" key="10">
    <source>
        <dbReference type="ARBA" id="ARBA00022989"/>
    </source>
</evidence>
<dbReference type="Pfam" id="PF13246">
    <property type="entry name" value="Cation_ATPase"/>
    <property type="match status" value="1"/>
</dbReference>
<keyword evidence="21" id="KW-1185">Reference proteome</keyword>
<keyword evidence="10 16" id="KW-1133">Transmembrane helix</keyword>
<dbReference type="InterPro" id="IPR059000">
    <property type="entry name" value="ATPase_P-type_domA"/>
</dbReference>
<dbReference type="InterPro" id="IPR023214">
    <property type="entry name" value="HAD_sf"/>
</dbReference>
<accession>A0A553PD47</accession>
<dbReference type="InterPro" id="IPR001757">
    <property type="entry name" value="P_typ_ATPase"/>
</dbReference>
<dbReference type="Proteomes" id="UP000318571">
    <property type="component" value="Chromosome 2"/>
</dbReference>
<evidence type="ECO:0000256" key="9">
    <source>
        <dbReference type="ARBA" id="ARBA00022967"/>
    </source>
</evidence>
<evidence type="ECO:0000256" key="7">
    <source>
        <dbReference type="ARBA" id="ARBA00022840"/>
    </source>
</evidence>
<dbReference type="GO" id="GO:0000287">
    <property type="term" value="F:magnesium ion binding"/>
    <property type="evidence" value="ECO:0007669"/>
    <property type="project" value="UniProtKB-UniRule"/>
</dbReference>
<comment type="catalytic activity">
    <reaction evidence="12 16">
        <text>ATP + H2O + phospholipidSide 1 = ADP + phosphate + phospholipidSide 2.</text>
        <dbReference type="EC" id="7.6.2.1"/>
    </reaction>
</comment>
<keyword evidence="5 15" id="KW-0479">Metal-binding</keyword>
<dbReference type="SFLD" id="SFLDG00002">
    <property type="entry name" value="C1.7:_P-type_atpase_like"/>
    <property type="match status" value="1"/>
</dbReference>
<dbReference type="Pfam" id="PF16212">
    <property type="entry name" value="PhoLip_ATPase_C"/>
    <property type="match status" value="1"/>
</dbReference>
<dbReference type="InterPro" id="IPR018303">
    <property type="entry name" value="ATPase_P-typ_P_site"/>
</dbReference>
<dbReference type="SUPFAM" id="SSF81653">
    <property type="entry name" value="Calcium ATPase, transduction domain A"/>
    <property type="match status" value="1"/>
</dbReference>
<feature type="binding site" evidence="15">
    <location>
        <position position="817"/>
    </location>
    <ligand>
        <name>Mg(2+)</name>
        <dbReference type="ChEBI" id="CHEBI:18420"/>
    </ligand>
</feature>
<keyword evidence="8 15" id="KW-0460">Magnesium</keyword>
<organism evidence="20 21">
    <name type="scientific">Tigriopus californicus</name>
    <name type="common">Marine copepod</name>
    <dbReference type="NCBI Taxonomy" id="6832"/>
    <lineage>
        <taxon>Eukaryota</taxon>
        <taxon>Metazoa</taxon>
        <taxon>Ecdysozoa</taxon>
        <taxon>Arthropoda</taxon>
        <taxon>Crustacea</taxon>
        <taxon>Multicrustacea</taxon>
        <taxon>Hexanauplia</taxon>
        <taxon>Copepoda</taxon>
        <taxon>Harpacticoida</taxon>
        <taxon>Harpacticidae</taxon>
        <taxon>Tigriopus</taxon>
    </lineage>
</organism>
<dbReference type="Pfam" id="PF00122">
    <property type="entry name" value="E1-E2_ATPase"/>
    <property type="match status" value="1"/>
</dbReference>
<dbReference type="InterPro" id="IPR036412">
    <property type="entry name" value="HAD-like_sf"/>
</dbReference>
<evidence type="ECO:0000256" key="13">
    <source>
        <dbReference type="PIRSR" id="PIRSR606539-1"/>
    </source>
</evidence>
<comment type="caution">
    <text evidence="20">The sequence shown here is derived from an EMBL/GenBank/DDBJ whole genome shotgun (WGS) entry which is preliminary data.</text>
</comment>
<keyword evidence="4 16" id="KW-0812">Transmembrane</keyword>
<dbReference type="InterPro" id="IPR023299">
    <property type="entry name" value="ATPase_P-typ_cyto_dom_N"/>
</dbReference>
<comment type="caution">
    <text evidence="16">Lacks conserved residue(s) required for the propagation of feature annotation.</text>
</comment>
<feature type="non-terminal residue" evidence="20">
    <location>
        <position position="1127"/>
    </location>
</feature>
<comment type="subcellular location">
    <subcellularLocation>
        <location evidence="2">Endomembrane system</location>
    </subcellularLocation>
    <subcellularLocation>
        <location evidence="1 16">Membrane</location>
        <topology evidence="1 16">Multi-pass membrane protein</topology>
    </subcellularLocation>
</comment>
<dbReference type="SFLD" id="SFLDS00003">
    <property type="entry name" value="Haloacid_Dehalogenase"/>
    <property type="match status" value="1"/>
</dbReference>
<dbReference type="SUPFAM" id="SSF81660">
    <property type="entry name" value="Metal cation-transporting ATPase, ATP-binding domain N"/>
    <property type="match status" value="1"/>
</dbReference>
<evidence type="ECO:0000259" key="18">
    <source>
        <dbReference type="Pfam" id="PF16209"/>
    </source>
</evidence>
<dbReference type="GO" id="GO:0005783">
    <property type="term" value="C:endoplasmic reticulum"/>
    <property type="evidence" value="ECO:0007669"/>
    <property type="project" value="TreeGrafter"/>
</dbReference>
<keyword evidence="7 14" id="KW-0067">ATP-binding</keyword>